<organism evidence="2 3">
    <name type="scientific">Cercophora samala</name>
    <dbReference type="NCBI Taxonomy" id="330535"/>
    <lineage>
        <taxon>Eukaryota</taxon>
        <taxon>Fungi</taxon>
        <taxon>Dikarya</taxon>
        <taxon>Ascomycota</taxon>
        <taxon>Pezizomycotina</taxon>
        <taxon>Sordariomycetes</taxon>
        <taxon>Sordariomycetidae</taxon>
        <taxon>Sordariales</taxon>
        <taxon>Lasiosphaeriaceae</taxon>
        <taxon>Cercophora</taxon>
    </lineage>
</organism>
<evidence type="ECO:0000313" key="2">
    <source>
        <dbReference type="EMBL" id="KAK0667058.1"/>
    </source>
</evidence>
<proteinExistence type="predicted"/>
<evidence type="ECO:0000313" key="3">
    <source>
        <dbReference type="Proteomes" id="UP001174997"/>
    </source>
</evidence>
<name>A0AA39ZA55_9PEZI</name>
<protein>
    <submittedName>
        <fullName evidence="2">Uncharacterized protein</fullName>
    </submittedName>
</protein>
<dbReference type="Proteomes" id="UP001174997">
    <property type="component" value="Unassembled WGS sequence"/>
</dbReference>
<comment type="caution">
    <text evidence="2">The sequence shown here is derived from an EMBL/GenBank/DDBJ whole genome shotgun (WGS) entry which is preliminary data.</text>
</comment>
<sequence>MEYAWGDSLKWHGDIYEVEKLTKLSPWPSHEEQHAEEEITLDKATEAQKKLGMALVKIEDHIKQLNSLGDVVRSLEDAGFWVDLHGDSTTQMKEAGHEIKQRVQQWHFRFQYLKERGKNQLSVLYNIINRYDTASSISIAQSARKDRYDWMAYLEEKGQHLTKTATRAVLHNWDLGHYGRNPEIDYANHRVEVAFEFSHMALAPDPIDPSQAFQVLAQMPDLTELSLDGFEDSFAYRMFDYQSISIAAATGRCWPVLSSVQTLTLSPDFGSAMFSDALHALLIRCCPSAKALRINIRENAWGLGRRFWDSMPSALEEASRLTQLVDLQIVRFGYFATVGMTKKCMFEVQQYFPKITRLSLYGNIDIPSVDDSLEDSYEADESGETDESDDPDGPYKIKDFAIKFKAFDKLEQIVMTDEPMMPSRGLQD</sequence>
<accession>A0AA39ZA55</accession>
<keyword evidence="3" id="KW-1185">Reference proteome</keyword>
<reference evidence="2" key="1">
    <citation type="submission" date="2023-06" db="EMBL/GenBank/DDBJ databases">
        <title>Genome-scale phylogeny and comparative genomics of the fungal order Sordariales.</title>
        <authorList>
            <consortium name="Lawrence Berkeley National Laboratory"/>
            <person name="Hensen N."/>
            <person name="Bonometti L."/>
            <person name="Westerberg I."/>
            <person name="Brannstrom I.O."/>
            <person name="Guillou S."/>
            <person name="Cros-Aarteil S."/>
            <person name="Calhoun S."/>
            <person name="Haridas S."/>
            <person name="Kuo A."/>
            <person name="Mondo S."/>
            <person name="Pangilinan J."/>
            <person name="Riley R."/>
            <person name="Labutti K."/>
            <person name="Andreopoulos B."/>
            <person name="Lipzen A."/>
            <person name="Chen C."/>
            <person name="Yanf M."/>
            <person name="Daum C."/>
            <person name="Ng V."/>
            <person name="Clum A."/>
            <person name="Steindorff A."/>
            <person name="Ohm R."/>
            <person name="Martin F."/>
            <person name="Silar P."/>
            <person name="Natvig D."/>
            <person name="Lalanne C."/>
            <person name="Gautier V."/>
            <person name="Ament-Velasquez S.L."/>
            <person name="Kruys A."/>
            <person name="Hutchinson M.I."/>
            <person name="Powell A.J."/>
            <person name="Barry K."/>
            <person name="Miller A.N."/>
            <person name="Grigoriev I.V."/>
            <person name="Debuchy R."/>
            <person name="Gladieux P."/>
            <person name="Thoren M.H."/>
            <person name="Johannesson H."/>
        </authorList>
    </citation>
    <scope>NUCLEOTIDE SEQUENCE</scope>
    <source>
        <strain evidence="2">CBS 307.81</strain>
    </source>
</reference>
<evidence type="ECO:0000256" key="1">
    <source>
        <dbReference type="SAM" id="MobiDB-lite"/>
    </source>
</evidence>
<feature type="compositionally biased region" description="Acidic residues" evidence="1">
    <location>
        <begin position="373"/>
        <end position="392"/>
    </location>
</feature>
<dbReference type="EMBL" id="JAULSY010000078">
    <property type="protein sequence ID" value="KAK0667058.1"/>
    <property type="molecule type" value="Genomic_DNA"/>
</dbReference>
<dbReference type="AlphaFoldDB" id="A0AA39ZA55"/>
<feature type="region of interest" description="Disordered" evidence="1">
    <location>
        <begin position="373"/>
        <end position="396"/>
    </location>
</feature>
<gene>
    <name evidence="2" type="ORF">QBC41DRAFT_304715</name>
</gene>